<keyword evidence="8" id="KW-0677">Repeat</keyword>
<evidence type="ECO:0000313" key="23">
    <source>
        <dbReference type="EnsemblMetazoa" id="AFAF015291-PA"/>
    </source>
</evidence>
<evidence type="ECO:0000256" key="15">
    <source>
        <dbReference type="ARBA" id="ARBA00023242"/>
    </source>
</evidence>
<keyword evidence="14" id="KW-0234">DNA repair</keyword>
<comment type="cofactor">
    <cofactor evidence="1">
        <name>Mg(2+)</name>
        <dbReference type="ChEBI" id="CHEBI:18420"/>
    </cofactor>
</comment>
<evidence type="ECO:0000256" key="14">
    <source>
        <dbReference type="ARBA" id="ARBA00023204"/>
    </source>
</evidence>
<dbReference type="AlphaFoldDB" id="A0A182QR99"/>
<evidence type="ECO:0000256" key="16">
    <source>
        <dbReference type="ARBA" id="ARBA00030676"/>
    </source>
</evidence>
<keyword evidence="10" id="KW-0227">DNA damage</keyword>
<dbReference type="PANTHER" id="PTHR45997">
    <property type="entry name" value="DNA LIGASE 4"/>
    <property type="match status" value="1"/>
</dbReference>
<keyword evidence="9" id="KW-0547">Nucleotide-binding</keyword>
<dbReference type="GO" id="GO:0005958">
    <property type="term" value="C:DNA-dependent protein kinase-DNA ligase 4 complex"/>
    <property type="evidence" value="ECO:0007669"/>
    <property type="project" value="TreeGrafter"/>
</dbReference>
<dbReference type="VEuPathDB" id="VectorBase:AFAF015291"/>
<evidence type="ECO:0000256" key="20">
    <source>
        <dbReference type="SAM" id="MobiDB-lite"/>
    </source>
</evidence>
<comment type="subcellular location">
    <subcellularLocation>
        <location evidence="2">Nucleus</location>
    </subcellularLocation>
</comment>
<proteinExistence type="inferred from homology"/>
<dbReference type="Gene3D" id="1.10.3260.10">
    <property type="entry name" value="DNA ligase, ATP-dependent, N-terminal domain"/>
    <property type="match status" value="1"/>
</dbReference>
<protein>
    <recommendedName>
        <fullName evidence="5">DNA ligase 4</fullName>
        <ecNumber evidence="4">6.5.1.1</ecNumber>
    </recommendedName>
    <alternativeName>
        <fullName evidence="17">DNA ligase IV</fullName>
    </alternativeName>
    <alternativeName>
        <fullName evidence="16">Polydeoxyribonucleotide synthase [ATP] 4</fullName>
    </alternativeName>
</protein>
<dbReference type="InterPro" id="IPR001357">
    <property type="entry name" value="BRCT_dom"/>
</dbReference>
<evidence type="ECO:0000256" key="19">
    <source>
        <dbReference type="RuleBase" id="RU004196"/>
    </source>
</evidence>
<dbReference type="GO" id="GO:0006310">
    <property type="term" value="P:DNA recombination"/>
    <property type="evidence" value="ECO:0007669"/>
    <property type="project" value="UniProtKB-KW"/>
</dbReference>
<dbReference type="GO" id="GO:0003910">
    <property type="term" value="F:DNA ligase (ATP) activity"/>
    <property type="evidence" value="ECO:0007669"/>
    <property type="project" value="UniProtKB-EC"/>
</dbReference>
<dbReference type="GO" id="GO:0032807">
    <property type="term" value="C:DNA ligase IV complex"/>
    <property type="evidence" value="ECO:0007669"/>
    <property type="project" value="TreeGrafter"/>
</dbReference>
<feature type="domain" description="ATP-dependent DNA ligase family profile" evidence="21">
    <location>
        <begin position="384"/>
        <end position="517"/>
    </location>
</feature>
<reference evidence="24" key="1">
    <citation type="submission" date="2014-01" db="EMBL/GenBank/DDBJ databases">
        <title>The Genome Sequence of Anopheles farauti FAR1 (V2).</title>
        <authorList>
            <consortium name="The Broad Institute Genomics Platform"/>
            <person name="Neafsey D.E."/>
            <person name="Besansky N."/>
            <person name="Howell P."/>
            <person name="Walton C."/>
            <person name="Young S.K."/>
            <person name="Zeng Q."/>
            <person name="Gargeya S."/>
            <person name="Fitzgerald M."/>
            <person name="Haas B."/>
            <person name="Abouelleil A."/>
            <person name="Allen A.W."/>
            <person name="Alvarado L."/>
            <person name="Arachchi H.M."/>
            <person name="Berlin A.M."/>
            <person name="Chapman S.B."/>
            <person name="Gainer-Dewar J."/>
            <person name="Goldberg J."/>
            <person name="Griggs A."/>
            <person name="Gujja S."/>
            <person name="Hansen M."/>
            <person name="Howarth C."/>
            <person name="Imamovic A."/>
            <person name="Ireland A."/>
            <person name="Larimer J."/>
            <person name="McCowan C."/>
            <person name="Murphy C."/>
            <person name="Pearson M."/>
            <person name="Poon T.W."/>
            <person name="Priest M."/>
            <person name="Roberts A."/>
            <person name="Saif S."/>
            <person name="Shea T."/>
            <person name="Sisk P."/>
            <person name="Sykes S."/>
            <person name="Wortman J."/>
            <person name="Nusbaum C."/>
            <person name="Birren B."/>
        </authorList>
    </citation>
    <scope>NUCLEOTIDE SEQUENCE [LARGE SCALE GENOMIC DNA]</scope>
    <source>
        <strain evidence="24">FAR1</strain>
    </source>
</reference>
<comment type="similarity">
    <text evidence="3 19">Belongs to the ATP-dependent DNA ligase family.</text>
</comment>
<keyword evidence="7" id="KW-0479">Metal-binding</keyword>
<dbReference type="EMBL" id="AXCN02001403">
    <property type="status" value="NOT_ANNOTATED_CDS"/>
    <property type="molecule type" value="Genomic_DNA"/>
</dbReference>
<evidence type="ECO:0000259" key="21">
    <source>
        <dbReference type="PROSITE" id="PS50160"/>
    </source>
</evidence>
<dbReference type="GO" id="GO:0003677">
    <property type="term" value="F:DNA binding"/>
    <property type="evidence" value="ECO:0007669"/>
    <property type="project" value="InterPro"/>
</dbReference>
<dbReference type="InterPro" id="IPR044125">
    <property type="entry name" value="Adenylation_DNA_ligase_IV"/>
</dbReference>
<evidence type="ECO:0000256" key="18">
    <source>
        <dbReference type="ARBA" id="ARBA00034003"/>
    </source>
</evidence>
<dbReference type="PANTHER" id="PTHR45997:SF1">
    <property type="entry name" value="DNA LIGASE 4"/>
    <property type="match status" value="1"/>
</dbReference>
<dbReference type="PROSITE" id="PS50160">
    <property type="entry name" value="DNA_LIGASE_A3"/>
    <property type="match status" value="1"/>
</dbReference>
<dbReference type="SUPFAM" id="SSF52113">
    <property type="entry name" value="BRCT domain"/>
    <property type="match status" value="1"/>
</dbReference>
<dbReference type="GO" id="GO:0005524">
    <property type="term" value="F:ATP binding"/>
    <property type="evidence" value="ECO:0007669"/>
    <property type="project" value="UniProtKB-KW"/>
</dbReference>
<keyword evidence="13" id="KW-0233">DNA recombination</keyword>
<evidence type="ECO:0000256" key="10">
    <source>
        <dbReference type="ARBA" id="ARBA00022763"/>
    </source>
</evidence>
<dbReference type="InterPro" id="IPR012340">
    <property type="entry name" value="NA-bd_OB-fold"/>
</dbReference>
<dbReference type="Pfam" id="PF04675">
    <property type="entry name" value="DNA_ligase_A_N"/>
    <property type="match status" value="1"/>
</dbReference>
<dbReference type="Proteomes" id="UP000075886">
    <property type="component" value="Unassembled WGS sequence"/>
</dbReference>
<evidence type="ECO:0000256" key="13">
    <source>
        <dbReference type="ARBA" id="ARBA00023172"/>
    </source>
</evidence>
<dbReference type="EnsemblMetazoa" id="AFAF015291-RA">
    <property type="protein sequence ID" value="AFAF015291-PA"/>
    <property type="gene ID" value="AFAF015291"/>
</dbReference>
<dbReference type="Gene3D" id="3.40.50.10190">
    <property type="entry name" value="BRCT domain"/>
    <property type="match status" value="1"/>
</dbReference>
<dbReference type="PROSITE" id="PS50172">
    <property type="entry name" value="BRCT"/>
    <property type="match status" value="1"/>
</dbReference>
<dbReference type="GO" id="GO:0046872">
    <property type="term" value="F:metal ion binding"/>
    <property type="evidence" value="ECO:0007669"/>
    <property type="project" value="UniProtKB-KW"/>
</dbReference>
<dbReference type="InterPro" id="IPR000977">
    <property type="entry name" value="DNA_ligase_ATP-dep"/>
</dbReference>
<accession>A0A182QR99</accession>
<dbReference type="EC" id="6.5.1.1" evidence="4"/>
<dbReference type="GO" id="GO:0006297">
    <property type="term" value="P:nucleotide-excision repair, DNA gap filling"/>
    <property type="evidence" value="ECO:0007669"/>
    <property type="project" value="TreeGrafter"/>
</dbReference>
<dbReference type="InterPro" id="IPR036420">
    <property type="entry name" value="BRCT_dom_sf"/>
</dbReference>
<dbReference type="InterPro" id="IPR012310">
    <property type="entry name" value="DNA_ligase_ATP-dep_cent"/>
</dbReference>
<dbReference type="Gene3D" id="3.30.470.30">
    <property type="entry name" value="DNA ligase/mRNA capping enzyme"/>
    <property type="match status" value="1"/>
</dbReference>
<evidence type="ECO:0000256" key="6">
    <source>
        <dbReference type="ARBA" id="ARBA00022598"/>
    </source>
</evidence>
<evidence type="ECO:0000256" key="7">
    <source>
        <dbReference type="ARBA" id="ARBA00022723"/>
    </source>
</evidence>
<dbReference type="Gene3D" id="2.40.50.140">
    <property type="entry name" value="Nucleic acid-binding proteins"/>
    <property type="match status" value="1"/>
</dbReference>
<dbReference type="SUPFAM" id="SSF56091">
    <property type="entry name" value="DNA ligase/mRNA capping enzyme, catalytic domain"/>
    <property type="match status" value="1"/>
</dbReference>
<keyword evidence="11" id="KW-0067">ATP-binding</keyword>
<dbReference type="GO" id="GO:0071897">
    <property type="term" value="P:DNA biosynthetic process"/>
    <property type="evidence" value="ECO:0007669"/>
    <property type="project" value="InterPro"/>
</dbReference>
<feature type="region of interest" description="Disordered" evidence="20">
    <location>
        <begin position="951"/>
        <end position="971"/>
    </location>
</feature>
<dbReference type="STRING" id="69004.A0A182QR99"/>
<evidence type="ECO:0000259" key="22">
    <source>
        <dbReference type="PROSITE" id="PS50172"/>
    </source>
</evidence>
<evidence type="ECO:0000256" key="5">
    <source>
        <dbReference type="ARBA" id="ARBA00022073"/>
    </source>
</evidence>
<keyword evidence="12" id="KW-0460">Magnesium</keyword>
<name>A0A182QR99_9DIPT</name>
<keyword evidence="24" id="KW-1185">Reference proteome</keyword>
<evidence type="ECO:0000256" key="9">
    <source>
        <dbReference type="ARBA" id="ARBA00022741"/>
    </source>
</evidence>
<keyword evidence="15" id="KW-0539">Nucleus</keyword>
<sequence>MRSICDASIARRVPFGADRRISWSVGKRFSAAQFVSMTSNVKLERFGELSAVLEQVKQSPRQAKEDVLRTFFTTFEQHRRTLGDDAANRYSIYPWLRLLVPGLDRERKAYGLRERTLTDAYIEALALDRHSAEVRQLLGSRSEDLANQIALLLHGRCPHEGDLSVADVNRRLDAIGEGRAGVRTELAALLEHGSALDHKWIVRIVLKNLRLGVSNRRVLQLYHPHAPSLYDSAGDLKRVVELVEAPGAAGASNALVPLEPGGGVALRPMQFIRPMLCQRVELRQVGELLDRDTYWLETKMDGERFQVHWDGTVFRYYSRNGHDYSAAFGRTPDQLDGTLTPMLASLLAPSVRELVLDGEMMVFDRRELRYRDKCDGTDVKALRTGNATLRPCFCAYDVLHHNGRSLAAVPYAERARLLRELVREQLGFVAHCRRERVRDAAHLVELLNAAIDEQHEGVVLKRENTTYQPNRRAGTGWYKIKPDYIAGLVVDFDLLVLGGFYNRRRTYVNAFLVGVAKTPTEFVSVARVSMGLGTPDWQRLNETFRAHWRTGEATAAGLSFGRTPPDVWLAPVDSLALEIRGSELVRSESYAAGFTIRFPRIVTVRADKPSDEVCTLEELERLAGATATSATRKATKLAKRHVTLADFSGPSPSQRRPGKRSIAVDGGRKLAVARDCEPAPFADGILTGRNVCVMSAGSGTSIDALEALVRRHGGRVVANPGTDTYAIVAGRETFKVRKYMGTNRWDVVREDWLLRAGMTSRLTPFQPQDVLVATEPTRLRLAAQYDRYGDSYTRPITPTSFTALLRRLAVDNEALPTLSTAEVVRAERTLLGEGEARRLRLFRGQTARLYRPDEAMQEGDPKLASLRAMREMLRFVRHGGRWLRDTEDEPARYVFVGAGSFHPAANVRPSFRPVAKDGTDGTLVNVDWIGRSIEAGCLCDVAEFIVDREDEPEADQNGASLTMPNGTGSVV</sequence>
<dbReference type="SUPFAM" id="SSF50249">
    <property type="entry name" value="Nucleic acid-binding proteins"/>
    <property type="match status" value="1"/>
</dbReference>
<dbReference type="InterPro" id="IPR012309">
    <property type="entry name" value="DNA_ligase_ATP-dep_C"/>
</dbReference>
<feature type="domain" description="BRCT" evidence="22">
    <location>
        <begin position="681"/>
        <end position="770"/>
    </location>
</feature>
<evidence type="ECO:0000256" key="11">
    <source>
        <dbReference type="ARBA" id="ARBA00022840"/>
    </source>
</evidence>
<dbReference type="Pfam" id="PF00533">
    <property type="entry name" value="BRCT"/>
    <property type="match status" value="1"/>
</dbReference>
<dbReference type="GO" id="GO:0006303">
    <property type="term" value="P:double-strand break repair via nonhomologous end joining"/>
    <property type="evidence" value="ECO:0007669"/>
    <property type="project" value="TreeGrafter"/>
</dbReference>
<dbReference type="NCBIfam" id="TIGR00574">
    <property type="entry name" value="dnl1"/>
    <property type="match status" value="1"/>
</dbReference>
<feature type="compositionally biased region" description="Polar residues" evidence="20">
    <location>
        <begin position="957"/>
        <end position="971"/>
    </location>
</feature>
<reference evidence="23" key="2">
    <citation type="submission" date="2020-05" db="UniProtKB">
        <authorList>
            <consortium name="EnsemblMetazoa"/>
        </authorList>
    </citation>
    <scope>IDENTIFICATION</scope>
    <source>
        <strain evidence="23">FAR1</strain>
    </source>
</reference>
<organism evidence="23 24">
    <name type="scientific">Anopheles farauti</name>
    <dbReference type="NCBI Taxonomy" id="69004"/>
    <lineage>
        <taxon>Eukaryota</taxon>
        <taxon>Metazoa</taxon>
        <taxon>Ecdysozoa</taxon>
        <taxon>Arthropoda</taxon>
        <taxon>Hexapoda</taxon>
        <taxon>Insecta</taxon>
        <taxon>Pterygota</taxon>
        <taxon>Neoptera</taxon>
        <taxon>Endopterygota</taxon>
        <taxon>Diptera</taxon>
        <taxon>Nematocera</taxon>
        <taxon>Culicoidea</taxon>
        <taxon>Culicidae</taxon>
        <taxon>Anophelinae</taxon>
        <taxon>Anopheles</taxon>
    </lineage>
</organism>
<evidence type="ECO:0000313" key="24">
    <source>
        <dbReference type="Proteomes" id="UP000075886"/>
    </source>
</evidence>
<evidence type="ECO:0000256" key="12">
    <source>
        <dbReference type="ARBA" id="ARBA00022842"/>
    </source>
</evidence>
<dbReference type="InterPro" id="IPR012308">
    <property type="entry name" value="DNA_ligase_ATP-dep_N"/>
</dbReference>
<evidence type="ECO:0000256" key="3">
    <source>
        <dbReference type="ARBA" id="ARBA00007572"/>
    </source>
</evidence>
<dbReference type="Pfam" id="PF04679">
    <property type="entry name" value="DNA_ligase_A_C"/>
    <property type="match status" value="1"/>
</dbReference>
<dbReference type="CDD" id="cd07903">
    <property type="entry name" value="Adenylation_DNA_ligase_IV"/>
    <property type="match status" value="1"/>
</dbReference>
<comment type="catalytic activity">
    <reaction evidence="18">
        <text>ATP + (deoxyribonucleotide)n-3'-hydroxyl + 5'-phospho-(deoxyribonucleotide)m = (deoxyribonucleotide)n+m + AMP + diphosphate.</text>
        <dbReference type="EC" id="6.5.1.1"/>
    </reaction>
</comment>
<evidence type="ECO:0000256" key="1">
    <source>
        <dbReference type="ARBA" id="ARBA00001946"/>
    </source>
</evidence>
<evidence type="ECO:0000256" key="2">
    <source>
        <dbReference type="ARBA" id="ARBA00004123"/>
    </source>
</evidence>
<dbReference type="Pfam" id="PF01068">
    <property type="entry name" value="DNA_ligase_A_M"/>
    <property type="match status" value="1"/>
</dbReference>
<evidence type="ECO:0000256" key="17">
    <source>
        <dbReference type="ARBA" id="ARBA00031942"/>
    </source>
</evidence>
<keyword evidence="6" id="KW-0436">Ligase</keyword>
<evidence type="ECO:0000256" key="4">
    <source>
        <dbReference type="ARBA" id="ARBA00012727"/>
    </source>
</evidence>
<evidence type="ECO:0000256" key="8">
    <source>
        <dbReference type="ARBA" id="ARBA00022737"/>
    </source>
</evidence>
<dbReference type="InterPro" id="IPR029710">
    <property type="entry name" value="LIG4"/>
</dbReference>
<dbReference type="InterPro" id="IPR036599">
    <property type="entry name" value="DNA_ligase_N_sf"/>
</dbReference>